<protein>
    <recommendedName>
        <fullName evidence="7">Phosphatidylglycerol--prolipoprotein diacylglyceryl transferase</fullName>
        <ecNumber evidence="7">2.5.1.145</ecNumber>
    </recommendedName>
</protein>
<evidence type="ECO:0000313" key="10">
    <source>
        <dbReference type="Proteomes" id="UP000186015"/>
    </source>
</evidence>
<feature type="transmembrane region" description="Helical" evidence="7">
    <location>
        <begin position="251"/>
        <end position="268"/>
    </location>
</feature>
<comment type="subcellular location">
    <subcellularLocation>
        <location evidence="7">Cell membrane</location>
        <topology evidence="7">Multi-pass membrane protein</topology>
    </subcellularLocation>
</comment>
<dbReference type="PROSITE" id="PS01311">
    <property type="entry name" value="LGT"/>
    <property type="match status" value="1"/>
</dbReference>
<evidence type="ECO:0000256" key="5">
    <source>
        <dbReference type="ARBA" id="ARBA00022989"/>
    </source>
</evidence>
<keyword evidence="3 7" id="KW-0808">Transferase</keyword>
<feature type="binding site" evidence="7">
    <location>
        <position position="177"/>
    </location>
    <ligand>
        <name>a 1,2-diacyl-sn-glycero-3-phospho-(1'-sn-glycerol)</name>
        <dbReference type="ChEBI" id="CHEBI:64716"/>
    </ligand>
</feature>
<feature type="transmembrane region" description="Helical" evidence="7">
    <location>
        <begin position="226"/>
        <end position="244"/>
    </location>
</feature>
<organism evidence="9 10">
    <name type="scientific">Ruminococcus albus</name>
    <dbReference type="NCBI Taxonomy" id="1264"/>
    <lineage>
        <taxon>Bacteria</taxon>
        <taxon>Bacillati</taxon>
        <taxon>Bacillota</taxon>
        <taxon>Clostridia</taxon>
        <taxon>Eubacteriales</taxon>
        <taxon>Oscillospiraceae</taxon>
        <taxon>Ruminococcus</taxon>
    </lineage>
</organism>
<feature type="transmembrane region" description="Helical" evidence="7">
    <location>
        <begin position="62"/>
        <end position="81"/>
    </location>
</feature>
<evidence type="ECO:0000313" key="9">
    <source>
        <dbReference type="EMBL" id="SEK36205.1"/>
    </source>
</evidence>
<feature type="transmembrane region" description="Helical" evidence="7">
    <location>
        <begin position="135"/>
        <end position="153"/>
    </location>
</feature>
<proteinExistence type="inferred from homology"/>
<sequence>MNMNVMTALCTLAEDTAAVREKLKANPDKVYFPKFGNTNNILREGISIDRAAFTVPGLNFTVYWYGLLIGVGILLAMIYGYKKMRPCGIDPDRATDGVIGGVIGALVGLRLYYVIFNTEGITLKDFFNFRDGGLGIYGGLIGAILVGGSIIKIKKIRLSAMLDVTAPCFLIGQCVGRWGNFFNQECFGVNTDKPWGMLSWSTARFLSDHLDSLPDADAFAPVHPCFLYESLWCLVGFILLHLYFKHRKFDGEIFIMYAGWYGLGRFFIEGLRTDSLYLGHIRVSQLVAGTCVIASIILWIVFRSITKRSGNYKFFYETEVSKAQLHEYSTYEDMQKEKKELKKKIAEAKHKGESFVELEKEYEKKFGKDALKAQKQALKDAAEKDKTEVPDDGYKSILADDDEEEKKDSSED</sequence>
<gene>
    <name evidence="7" type="primary">lgt</name>
    <name evidence="9" type="ORF">SAMN05216469_10266</name>
</gene>
<dbReference type="UniPathway" id="UPA00664"/>
<dbReference type="RefSeq" id="WP_074829198.1">
    <property type="nucleotide sequence ID" value="NZ_FOAT01000002.1"/>
</dbReference>
<dbReference type="Pfam" id="PF01790">
    <property type="entry name" value="LGT"/>
    <property type="match status" value="1"/>
</dbReference>
<comment type="similarity">
    <text evidence="1 7">Belongs to the Lgt family.</text>
</comment>
<dbReference type="InterPro" id="IPR001640">
    <property type="entry name" value="Lgt"/>
</dbReference>
<keyword evidence="2 7" id="KW-1003">Cell membrane</keyword>
<reference evidence="9 10" key="1">
    <citation type="submission" date="2016-10" db="EMBL/GenBank/DDBJ databases">
        <authorList>
            <person name="de Groot N.N."/>
        </authorList>
    </citation>
    <scope>NUCLEOTIDE SEQUENCE [LARGE SCALE GENOMIC DNA]</scope>
    <source>
        <strain evidence="9 10">KH2T6</strain>
    </source>
</reference>
<dbReference type="GO" id="GO:0008961">
    <property type="term" value="F:phosphatidylglycerol-prolipoprotein diacylglyceryl transferase activity"/>
    <property type="evidence" value="ECO:0007669"/>
    <property type="project" value="UniProtKB-UniRule"/>
</dbReference>
<evidence type="ECO:0000256" key="1">
    <source>
        <dbReference type="ARBA" id="ARBA00007150"/>
    </source>
</evidence>
<dbReference type="EMBL" id="FOAT01000002">
    <property type="protein sequence ID" value="SEK36205.1"/>
    <property type="molecule type" value="Genomic_DNA"/>
</dbReference>
<feature type="transmembrane region" description="Helical" evidence="7">
    <location>
        <begin position="280"/>
        <end position="302"/>
    </location>
</feature>
<accession>A0A1H7GK22</accession>
<comment type="pathway">
    <text evidence="7">Protein modification; lipoprotein biosynthesis (diacylglyceryl transfer).</text>
</comment>
<feature type="compositionally biased region" description="Basic and acidic residues" evidence="8">
    <location>
        <begin position="380"/>
        <end position="394"/>
    </location>
</feature>
<evidence type="ECO:0000256" key="4">
    <source>
        <dbReference type="ARBA" id="ARBA00022692"/>
    </source>
</evidence>
<comment type="function">
    <text evidence="7">Catalyzes the transfer of the diacylglyceryl group from phosphatidylglycerol to the sulfhydryl group of the N-terminal cysteine of a prolipoprotein, the first step in the formation of mature lipoproteins.</text>
</comment>
<feature type="region of interest" description="Disordered" evidence="8">
    <location>
        <begin position="380"/>
        <end position="412"/>
    </location>
</feature>
<comment type="catalytic activity">
    <reaction evidence="7">
        <text>L-cysteinyl-[prolipoprotein] + a 1,2-diacyl-sn-glycero-3-phospho-(1'-sn-glycerol) = an S-1,2-diacyl-sn-glyceryl-L-cysteinyl-[prolipoprotein] + sn-glycerol 1-phosphate + H(+)</text>
        <dbReference type="Rhea" id="RHEA:56712"/>
        <dbReference type="Rhea" id="RHEA-COMP:14679"/>
        <dbReference type="Rhea" id="RHEA-COMP:14680"/>
        <dbReference type="ChEBI" id="CHEBI:15378"/>
        <dbReference type="ChEBI" id="CHEBI:29950"/>
        <dbReference type="ChEBI" id="CHEBI:57685"/>
        <dbReference type="ChEBI" id="CHEBI:64716"/>
        <dbReference type="ChEBI" id="CHEBI:140658"/>
        <dbReference type="EC" id="2.5.1.145"/>
    </reaction>
</comment>
<dbReference type="PANTHER" id="PTHR30589:SF0">
    <property type="entry name" value="PHOSPHATIDYLGLYCEROL--PROLIPOPROTEIN DIACYLGLYCERYL TRANSFERASE"/>
    <property type="match status" value="1"/>
</dbReference>
<evidence type="ECO:0000256" key="8">
    <source>
        <dbReference type="SAM" id="MobiDB-lite"/>
    </source>
</evidence>
<keyword evidence="5 7" id="KW-1133">Transmembrane helix</keyword>
<feature type="transmembrane region" description="Helical" evidence="7">
    <location>
        <begin position="93"/>
        <end position="115"/>
    </location>
</feature>
<dbReference type="GO" id="GO:0042158">
    <property type="term" value="P:lipoprotein biosynthetic process"/>
    <property type="evidence" value="ECO:0007669"/>
    <property type="project" value="UniProtKB-UniRule"/>
</dbReference>
<dbReference type="Proteomes" id="UP000186015">
    <property type="component" value="Unassembled WGS sequence"/>
</dbReference>
<dbReference type="OrthoDB" id="871140at2"/>
<dbReference type="HAMAP" id="MF_01147">
    <property type="entry name" value="Lgt"/>
    <property type="match status" value="1"/>
</dbReference>
<keyword evidence="4 7" id="KW-0812">Transmembrane</keyword>
<evidence type="ECO:0000256" key="7">
    <source>
        <dbReference type="HAMAP-Rule" id="MF_01147"/>
    </source>
</evidence>
<evidence type="ECO:0000256" key="3">
    <source>
        <dbReference type="ARBA" id="ARBA00022679"/>
    </source>
</evidence>
<dbReference type="PANTHER" id="PTHR30589">
    <property type="entry name" value="PROLIPOPROTEIN DIACYLGLYCERYL TRANSFERASE"/>
    <property type="match status" value="1"/>
</dbReference>
<keyword evidence="6 7" id="KW-0472">Membrane</keyword>
<keyword evidence="9" id="KW-0449">Lipoprotein</keyword>
<dbReference type="EC" id="2.5.1.145" evidence="7"/>
<evidence type="ECO:0000256" key="6">
    <source>
        <dbReference type="ARBA" id="ARBA00023136"/>
    </source>
</evidence>
<dbReference type="AlphaFoldDB" id="A0A1H7GK22"/>
<evidence type="ECO:0000256" key="2">
    <source>
        <dbReference type="ARBA" id="ARBA00022475"/>
    </source>
</evidence>
<dbReference type="NCBIfam" id="TIGR00544">
    <property type="entry name" value="lgt"/>
    <property type="match status" value="1"/>
</dbReference>
<name>A0A1H7GK22_RUMAL</name>
<dbReference type="GO" id="GO:0005886">
    <property type="term" value="C:plasma membrane"/>
    <property type="evidence" value="ECO:0007669"/>
    <property type="project" value="UniProtKB-SubCell"/>
</dbReference>